<feature type="compositionally biased region" description="Basic residues" evidence="1">
    <location>
        <begin position="107"/>
        <end position="136"/>
    </location>
</feature>
<sequence length="136" mass="15933">MSQEVLAEVQGPLVFRIIYDRELDYLYCHIPIDKRITRNVVREISNITHDPWRYVEGLGLVLDLSAWASENGVDPRALGKMYEAKYREILDSVKKILDEAKETAGERKRKKKRTKRKSKRKKSKKSSGKKNRKSKK</sequence>
<accession>G4RKG4</accession>
<dbReference type="EMBL" id="FN869859">
    <property type="protein sequence ID" value="CCC82059.1"/>
    <property type="molecule type" value="Genomic_DNA"/>
</dbReference>
<dbReference type="RefSeq" id="WP_014127313.1">
    <property type="nucleotide sequence ID" value="NC_016070.1"/>
</dbReference>
<gene>
    <name evidence="2" type="ordered locus">TTX_1428</name>
</gene>
<dbReference type="OrthoDB" id="27676at2157"/>
<evidence type="ECO:0000313" key="3">
    <source>
        <dbReference type="Proteomes" id="UP000002654"/>
    </source>
</evidence>
<dbReference type="KEGG" id="ttn:TTX_1428"/>
<evidence type="ECO:0000313" key="2">
    <source>
        <dbReference type="EMBL" id="CCC82059.1"/>
    </source>
</evidence>
<organism evidence="2 3">
    <name type="scientific">Thermoproteus tenax (strain ATCC 35583 / DSM 2078 / JCM 9277 / NBRC 100435 / Kra 1)</name>
    <dbReference type="NCBI Taxonomy" id="768679"/>
    <lineage>
        <taxon>Archaea</taxon>
        <taxon>Thermoproteota</taxon>
        <taxon>Thermoprotei</taxon>
        <taxon>Thermoproteales</taxon>
        <taxon>Thermoproteaceae</taxon>
        <taxon>Thermoproteus</taxon>
    </lineage>
</organism>
<dbReference type="GeneID" id="11262307"/>
<reference evidence="2 3" key="1">
    <citation type="journal article" date="2011" name="PLoS ONE">
        <title>The complete genome sequence of Thermoproteus tenax: a physiologically versatile member of the Crenarchaeota.</title>
        <authorList>
            <person name="Siebers B."/>
            <person name="Zaparty M."/>
            <person name="Raddatz G."/>
            <person name="Tjaden B."/>
            <person name="Albers S.V."/>
            <person name="Bell S.D."/>
            <person name="Blombach F."/>
            <person name="Kletzin A."/>
            <person name="Kyrpides N."/>
            <person name="Lanz C."/>
            <person name="Plagens A."/>
            <person name="Rampp M."/>
            <person name="Rosinus A."/>
            <person name="von Jan M."/>
            <person name="Makarova K.S."/>
            <person name="Klenk H.P."/>
            <person name="Schuster S.C."/>
            <person name="Hensel R."/>
        </authorList>
    </citation>
    <scope>NUCLEOTIDE SEQUENCE [LARGE SCALE GENOMIC DNA]</scope>
    <source>
        <strain evidence="3">ATCC 35583 / DSM 2078 / JCM 9277 / NBRC 100435 / Kra 1</strain>
    </source>
</reference>
<dbReference type="STRING" id="768679.TTX_1428"/>
<feature type="region of interest" description="Disordered" evidence="1">
    <location>
        <begin position="101"/>
        <end position="136"/>
    </location>
</feature>
<dbReference type="AlphaFoldDB" id="G4RKG4"/>
<protein>
    <submittedName>
        <fullName evidence="2">Uncharacterized protein</fullName>
    </submittedName>
</protein>
<evidence type="ECO:0000256" key="1">
    <source>
        <dbReference type="SAM" id="MobiDB-lite"/>
    </source>
</evidence>
<name>G4RKG4_THETK</name>
<dbReference type="HOGENOM" id="CLU_1965645_0_0_2"/>
<dbReference type="PATRIC" id="fig|768679.9.peg.1449"/>
<proteinExistence type="predicted"/>
<dbReference type="Proteomes" id="UP000002654">
    <property type="component" value="Chromosome"/>
</dbReference>
<dbReference type="eggNOG" id="arCOG05601">
    <property type="taxonomic scope" value="Archaea"/>
</dbReference>
<keyword evidence="3" id="KW-1185">Reference proteome</keyword>
<dbReference type="PaxDb" id="768679-TTX_1428"/>